<evidence type="ECO:0000259" key="2">
    <source>
        <dbReference type="PROSITE" id="PS50181"/>
    </source>
</evidence>
<protein>
    <submittedName>
        <fullName evidence="3">F-box protein interaction domain protein</fullName>
    </submittedName>
    <submittedName>
        <fullName evidence="4">Putative F-box domain, galactose oxidase/kelch, beta-propeller, F-box associated interaction</fullName>
    </submittedName>
</protein>
<reference evidence="5" key="3">
    <citation type="submission" date="2015-04" db="UniProtKB">
        <authorList>
            <consortium name="EnsemblPlants"/>
        </authorList>
    </citation>
    <scope>IDENTIFICATION</scope>
    <source>
        <strain evidence="5">cv. Jemalong A17</strain>
    </source>
</reference>
<dbReference type="EMBL" id="CM001219">
    <property type="protein sequence ID" value="AES68352.1"/>
    <property type="molecule type" value="Genomic_DNA"/>
</dbReference>
<reference evidence="7" key="4">
    <citation type="journal article" date="2018" name="Nat. Plants">
        <title>Whole-genome landscape of Medicago truncatula symbiotic genes.</title>
        <authorList>
            <person name="Pecrix Y."/>
            <person name="Staton S.E."/>
            <person name="Sallet E."/>
            <person name="Lelandais-Briere C."/>
            <person name="Moreau S."/>
            <person name="Carrere S."/>
            <person name="Blein T."/>
            <person name="Jardinaud M.F."/>
            <person name="Latrasse D."/>
            <person name="Zouine M."/>
            <person name="Zahm M."/>
            <person name="Kreplak J."/>
            <person name="Mayjonade B."/>
            <person name="Satge C."/>
            <person name="Perez M."/>
            <person name="Cauet S."/>
            <person name="Marande W."/>
            <person name="Chantry-Darmon C."/>
            <person name="Lopez-Roques C."/>
            <person name="Bouchez O."/>
            <person name="Berard A."/>
            <person name="Debelle F."/>
            <person name="Munos S."/>
            <person name="Bendahmane A."/>
            <person name="Berges H."/>
            <person name="Niebel A."/>
            <person name="Buitink J."/>
            <person name="Frugier F."/>
            <person name="Benhamed M."/>
            <person name="Crespi M."/>
            <person name="Gouzy J."/>
            <person name="Gamas P."/>
        </authorList>
    </citation>
    <scope>NUCLEOTIDE SEQUENCE [LARGE SCALE GENOMIC DNA]</scope>
    <source>
        <strain evidence="7">cv. Jemalong A17</strain>
    </source>
</reference>
<evidence type="ECO:0000313" key="7">
    <source>
        <dbReference type="Proteomes" id="UP000265566"/>
    </source>
</evidence>
<dbReference type="CDD" id="cd22157">
    <property type="entry name" value="F-box_AtFBW1-like"/>
    <property type="match status" value="1"/>
</dbReference>
<dbReference type="SUPFAM" id="SSF81383">
    <property type="entry name" value="F-box domain"/>
    <property type="match status" value="1"/>
</dbReference>
<dbReference type="PANTHER" id="PTHR31672:SF13">
    <property type="entry name" value="F-BOX PROTEIN CPR30-LIKE"/>
    <property type="match status" value="1"/>
</dbReference>
<evidence type="ECO:0000313" key="5">
    <source>
        <dbReference type="EnsemblPlants" id="AES68352"/>
    </source>
</evidence>
<dbReference type="InterPro" id="IPR017451">
    <property type="entry name" value="F-box-assoc_interact_dom"/>
</dbReference>
<dbReference type="Proteomes" id="UP000002051">
    <property type="component" value="Chromosome 3"/>
</dbReference>
<dbReference type="AlphaFoldDB" id="G7J0A9"/>
<dbReference type="OMA" id="GKKESWH"/>
<gene>
    <name evidence="3" type="ordered locus">MTR_3g007270</name>
    <name evidence="4" type="ORF">MtrunA17_Chr3g0078391</name>
</gene>
<dbReference type="InterPro" id="IPR001810">
    <property type="entry name" value="F-box_dom"/>
</dbReference>
<proteinExistence type="predicted"/>
<dbReference type="Pfam" id="PF00646">
    <property type="entry name" value="F-box"/>
    <property type="match status" value="1"/>
</dbReference>
<dbReference type="Gene3D" id="1.20.1280.50">
    <property type="match status" value="1"/>
</dbReference>
<reference evidence="3 6" key="1">
    <citation type="journal article" date="2011" name="Nature">
        <title>The Medicago genome provides insight into the evolution of rhizobial symbioses.</title>
        <authorList>
            <person name="Young N.D."/>
            <person name="Debelle F."/>
            <person name="Oldroyd G.E."/>
            <person name="Geurts R."/>
            <person name="Cannon S.B."/>
            <person name="Udvardi M.K."/>
            <person name="Benedito V.A."/>
            <person name="Mayer K.F."/>
            <person name="Gouzy J."/>
            <person name="Schoof H."/>
            <person name="Van de Peer Y."/>
            <person name="Proost S."/>
            <person name="Cook D.R."/>
            <person name="Meyers B.C."/>
            <person name="Spannagl M."/>
            <person name="Cheung F."/>
            <person name="De Mita S."/>
            <person name="Krishnakumar V."/>
            <person name="Gundlach H."/>
            <person name="Zhou S."/>
            <person name="Mudge J."/>
            <person name="Bharti A.K."/>
            <person name="Murray J.D."/>
            <person name="Naoumkina M.A."/>
            <person name="Rosen B."/>
            <person name="Silverstein K.A."/>
            <person name="Tang H."/>
            <person name="Rombauts S."/>
            <person name="Zhao P.X."/>
            <person name="Zhou P."/>
            <person name="Barbe V."/>
            <person name="Bardou P."/>
            <person name="Bechner M."/>
            <person name="Bellec A."/>
            <person name="Berger A."/>
            <person name="Berges H."/>
            <person name="Bidwell S."/>
            <person name="Bisseling T."/>
            <person name="Choisne N."/>
            <person name="Couloux A."/>
            <person name="Denny R."/>
            <person name="Deshpande S."/>
            <person name="Dai X."/>
            <person name="Doyle J.J."/>
            <person name="Dudez A.M."/>
            <person name="Farmer A.D."/>
            <person name="Fouteau S."/>
            <person name="Franken C."/>
            <person name="Gibelin C."/>
            <person name="Gish J."/>
            <person name="Goldstein S."/>
            <person name="Gonzalez A.J."/>
            <person name="Green P.J."/>
            <person name="Hallab A."/>
            <person name="Hartog M."/>
            <person name="Hua A."/>
            <person name="Humphray S.J."/>
            <person name="Jeong D.H."/>
            <person name="Jing Y."/>
            <person name="Jocker A."/>
            <person name="Kenton S.M."/>
            <person name="Kim D.J."/>
            <person name="Klee K."/>
            <person name="Lai H."/>
            <person name="Lang C."/>
            <person name="Lin S."/>
            <person name="Macmil S.L."/>
            <person name="Magdelenat G."/>
            <person name="Matthews L."/>
            <person name="McCorrison J."/>
            <person name="Monaghan E.L."/>
            <person name="Mun J.H."/>
            <person name="Najar F.Z."/>
            <person name="Nicholson C."/>
            <person name="Noirot C."/>
            <person name="O'Bleness M."/>
            <person name="Paule C.R."/>
            <person name="Poulain J."/>
            <person name="Prion F."/>
            <person name="Qin B."/>
            <person name="Qu C."/>
            <person name="Retzel E.F."/>
            <person name="Riddle C."/>
            <person name="Sallet E."/>
            <person name="Samain S."/>
            <person name="Samson N."/>
            <person name="Sanders I."/>
            <person name="Saurat O."/>
            <person name="Scarpelli C."/>
            <person name="Schiex T."/>
            <person name="Segurens B."/>
            <person name="Severin A.J."/>
            <person name="Sherrier D.J."/>
            <person name="Shi R."/>
            <person name="Sims S."/>
            <person name="Singer S.R."/>
            <person name="Sinharoy S."/>
            <person name="Sterck L."/>
            <person name="Viollet A."/>
            <person name="Wang B.B."/>
            <person name="Wang K."/>
            <person name="Wang M."/>
            <person name="Wang X."/>
            <person name="Warfsmann J."/>
            <person name="Weissenbach J."/>
            <person name="White D.D."/>
            <person name="White J.D."/>
            <person name="Wiley G.B."/>
            <person name="Wincker P."/>
            <person name="Xing Y."/>
            <person name="Yang L."/>
            <person name="Yao Z."/>
            <person name="Ying F."/>
            <person name="Zhai J."/>
            <person name="Zhou L."/>
            <person name="Zuber A."/>
            <person name="Denarie J."/>
            <person name="Dixon R.A."/>
            <person name="May G.D."/>
            <person name="Schwartz D.C."/>
            <person name="Rogers J."/>
            <person name="Quetier F."/>
            <person name="Town C.D."/>
            <person name="Roe B.A."/>
        </authorList>
    </citation>
    <scope>NUCLEOTIDE SEQUENCE [LARGE SCALE GENOMIC DNA]</scope>
    <source>
        <strain evidence="3">A17</strain>
        <strain evidence="5 6">cv. Jemalong A17</strain>
    </source>
</reference>
<reference evidence="3 6" key="2">
    <citation type="journal article" date="2014" name="BMC Genomics">
        <title>An improved genome release (version Mt4.0) for the model legume Medicago truncatula.</title>
        <authorList>
            <person name="Tang H."/>
            <person name="Krishnakumar V."/>
            <person name="Bidwell S."/>
            <person name="Rosen B."/>
            <person name="Chan A."/>
            <person name="Zhou S."/>
            <person name="Gentzbittel L."/>
            <person name="Childs K.L."/>
            <person name="Yandell M."/>
            <person name="Gundlach H."/>
            <person name="Mayer K.F."/>
            <person name="Schwartz D.C."/>
            <person name="Town C.D."/>
        </authorList>
    </citation>
    <scope>GENOME REANNOTATION</scope>
    <source>
        <strain evidence="5 6">cv. Jemalong A17</strain>
    </source>
</reference>
<evidence type="ECO:0000313" key="3">
    <source>
        <dbReference type="EMBL" id="AES68352.1"/>
    </source>
</evidence>
<dbReference type="NCBIfam" id="TIGR01640">
    <property type="entry name" value="F_box_assoc_1"/>
    <property type="match status" value="1"/>
</dbReference>
<dbReference type="HOGENOM" id="CLU_027176_1_4_1"/>
<dbReference type="OrthoDB" id="591557at2759"/>
<dbReference type="Pfam" id="PF07734">
    <property type="entry name" value="FBA_1"/>
    <property type="match status" value="1"/>
</dbReference>
<evidence type="ECO:0000313" key="4">
    <source>
        <dbReference type="EMBL" id="RHN65298.1"/>
    </source>
</evidence>
<dbReference type="PANTHER" id="PTHR31672">
    <property type="entry name" value="BNACNNG10540D PROTEIN"/>
    <property type="match status" value="1"/>
</dbReference>
<dbReference type="InterPro" id="IPR006527">
    <property type="entry name" value="F-box-assoc_dom_typ1"/>
</dbReference>
<organism evidence="3 6">
    <name type="scientific">Medicago truncatula</name>
    <name type="common">Barrel medic</name>
    <name type="synonym">Medicago tribuloides</name>
    <dbReference type="NCBI Taxonomy" id="3880"/>
    <lineage>
        <taxon>Eukaryota</taxon>
        <taxon>Viridiplantae</taxon>
        <taxon>Streptophyta</taxon>
        <taxon>Embryophyta</taxon>
        <taxon>Tracheophyta</taxon>
        <taxon>Spermatophyta</taxon>
        <taxon>Magnoliopsida</taxon>
        <taxon>eudicotyledons</taxon>
        <taxon>Gunneridae</taxon>
        <taxon>Pentapetalae</taxon>
        <taxon>rosids</taxon>
        <taxon>fabids</taxon>
        <taxon>Fabales</taxon>
        <taxon>Fabaceae</taxon>
        <taxon>Papilionoideae</taxon>
        <taxon>50 kb inversion clade</taxon>
        <taxon>NPAAA clade</taxon>
        <taxon>Hologalegina</taxon>
        <taxon>IRL clade</taxon>
        <taxon>Trifolieae</taxon>
        <taxon>Medicago</taxon>
    </lineage>
</organism>
<dbReference type="STRING" id="3880.G7J0A9"/>
<dbReference type="PROSITE" id="PS50181">
    <property type="entry name" value="FBOX"/>
    <property type="match status" value="1"/>
</dbReference>
<feature type="domain" description="F-box" evidence="2">
    <location>
        <begin position="41"/>
        <end position="87"/>
    </location>
</feature>
<evidence type="ECO:0000256" key="1">
    <source>
        <dbReference type="SAM" id="MobiDB-lite"/>
    </source>
</evidence>
<dbReference type="InterPro" id="IPR050796">
    <property type="entry name" value="SCF_F-box_component"/>
</dbReference>
<evidence type="ECO:0000313" key="6">
    <source>
        <dbReference type="Proteomes" id="UP000002051"/>
    </source>
</evidence>
<keyword evidence="6" id="KW-1185">Reference proteome</keyword>
<accession>G7J0A9</accession>
<dbReference type="PaxDb" id="3880-AES68352"/>
<dbReference type="InterPro" id="IPR036047">
    <property type="entry name" value="F-box-like_dom_sf"/>
</dbReference>
<dbReference type="SMART" id="SM00256">
    <property type="entry name" value="FBOX"/>
    <property type="match status" value="1"/>
</dbReference>
<name>G7J0A9_MEDTR</name>
<dbReference type="Gramene" id="rna13123">
    <property type="protein sequence ID" value="RHN65298.1"/>
    <property type="gene ID" value="gene13123"/>
</dbReference>
<sequence>MGRRKRCKGDDDAVSSPFPTKETISTKRRRRRKLTKTLTSSPSLPILPFDLVSEILCRLQVKLLLQLRCVCKSWNSLISDSNFAKKHNRTSAPTRLVHTLTDRVTISDRVIYDSYEFKYVLKSYTFESVLTNKNIKATELDLPGANRAFFVGSCNGILCLLAIVYGGDWNVRLCNPSIRKFKDLPPLEELSTSNINKLTMYGFGHDTVSDNYKIVIGGARDIRCNLVSETDVKVYTSGTNFWKNIQKFPIDCVVVQETGKFVSGTMNWLVSKDYARKNQYFVVSLDLRNESYQEVLLPDYGEVDARSLNLSVFRDCLCMIFGCDVWIMKEYGKKESWHKLFIISHMQDPRTPWLYIKAVHIFEDGQLLLKSSTFGNTTMFFQNSRNDTFEFPFYSLYKIPEVCFESLISPCS</sequence>
<dbReference type="Proteomes" id="UP000265566">
    <property type="component" value="Chromosome 3"/>
</dbReference>
<dbReference type="EMBL" id="PSQE01000003">
    <property type="protein sequence ID" value="RHN65298.1"/>
    <property type="molecule type" value="Genomic_DNA"/>
</dbReference>
<dbReference type="SUPFAM" id="SSF50965">
    <property type="entry name" value="Galactose oxidase, central domain"/>
    <property type="match status" value="1"/>
</dbReference>
<feature type="region of interest" description="Disordered" evidence="1">
    <location>
        <begin position="1"/>
        <end position="35"/>
    </location>
</feature>
<dbReference type="InterPro" id="IPR011043">
    <property type="entry name" value="Gal_Oxase/kelch_b-propeller"/>
</dbReference>
<feature type="compositionally biased region" description="Basic residues" evidence="1">
    <location>
        <begin position="26"/>
        <end position="35"/>
    </location>
</feature>
<dbReference type="EnsemblPlants" id="AES68352">
    <property type="protein sequence ID" value="AES68352"/>
    <property type="gene ID" value="MTR_3g007270"/>
</dbReference>
<reference evidence="4" key="5">
    <citation type="journal article" date="2018" name="Nat. Plants">
        <title>Whole-genome landscape of Medicago truncatula symbiotic genes.</title>
        <authorList>
            <person name="Pecrix Y."/>
            <person name="Gamas P."/>
            <person name="Carrere S."/>
        </authorList>
    </citation>
    <scope>NUCLEOTIDE SEQUENCE</scope>
    <source>
        <tissue evidence="4">Leaves</tissue>
    </source>
</reference>